<reference evidence="1 2" key="1">
    <citation type="submission" date="2018-06" db="EMBL/GenBank/DDBJ databases">
        <authorList>
            <consortium name="Pathogen Informatics"/>
            <person name="Doyle S."/>
        </authorList>
    </citation>
    <scope>NUCLEOTIDE SEQUENCE [LARGE SCALE GENOMIC DNA]</scope>
    <source>
        <strain evidence="1 2">NCTC13043</strain>
    </source>
</reference>
<accession>A0A379G8X2</accession>
<dbReference type="Proteomes" id="UP000254235">
    <property type="component" value="Unassembled WGS sequence"/>
</dbReference>
<sequence length="74" mass="8209">MNYKAMTNEDFSNAVALVSESPNIKVAFNVPVKDHYSNVYKLLILESNSTIISKFIEAGYSLSMCAKGLVVDKF</sequence>
<evidence type="ECO:0000313" key="1">
    <source>
        <dbReference type="EMBL" id="SUC37468.1"/>
    </source>
</evidence>
<proteinExistence type="predicted"/>
<evidence type="ECO:0000313" key="2">
    <source>
        <dbReference type="Proteomes" id="UP000254235"/>
    </source>
</evidence>
<name>A0A379G8X2_9BACT</name>
<dbReference type="EMBL" id="UGTP01000002">
    <property type="protein sequence ID" value="SUC37468.1"/>
    <property type="molecule type" value="Genomic_DNA"/>
</dbReference>
<protein>
    <submittedName>
        <fullName evidence="1">Uncharacterized protein</fullName>
    </submittedName>
</protein>
<gene>
    <name evidence="1" type="ORF">NCTC13043_01957</name>
</gene>
<dbReference type="AlphaFoldDB" id="A0A379G8X2"/>
<organism evidence="1 2">
    <name type="scientific">Prevotella pallens</name>
    <dbReference type="NCBI Taxonomy" id="60133"/>
    <lineage>
        <taxon>Bacteria</taxon>
        <taxon>Pseudomonadati</taxon>
        <taxon>Bacteroidota</taxon>
        <taxon>Bacteroidia</taxon>
        <taxon>Bacteroidales</taxon>
        <taxon>Prevotellaceae</taxon>
        <taxon>Prevotella</taxon>
    </lineage>
</organism>